<evidence type="ECO:0000256" key="1">
    <source>
        <dbReference type="ARBA" id="ARBA00005964"/>
    </source>
</evidence>
<accession>A0A8A3PHE6</accession>
<dbReference type="SUPFAM" id="SSF53474">
    <property type="entry name" value="alpha/beta-Hydrolases"/>
    <property type="match status" value="1"/>
</dbReference>
<dbReference type="OrthoDB" id="408631at2759"/>
<dbReference type="PANTHER" id="PTHR43918:SF4">
    <property type="entry name" value="CARBOXYLIC ESTER HYDROLASE"/>
    <property type="match status" value="1"/>
</dbReference>
<comment type="similarity">
    <text evidence="1">Belongs to the type-B carboxylesterase/lipase family.</text>
</comment>
<feature type="signal peptide" evidence="3">
    <location>
        <begin position="1"/>
        <end position="19"/>
    </location>
</feature>
<dbReference type="AlphaFoldDB" id="A0A8A3PHE6"/>
<dbReference type="EMBL" id="CP063408">
    <property type="protein sequence ID" value="QSZ34459.1"/>
    <property type="molecule type" value="Genomic_DNA"/>
</dbReference>
<proteinExistence type="inferred from homology"/>
<evidence type="ECO:0000256" key="2">
    <source>
        <dbReference type="ARBA" id="ARBA00022801"/>
    </source>
</evidence>
<dbReference type="PANTHER" id="PTHR43918">
    <property type="entry name" value="ACETYLCHOLINESTERASE"/>
    <property type="match status" value="1"/>
</dbReference>
<dbReference type="InterPro" id="IPR050654">
    <property type="entry name" value="AChE-related_enzymes"/>
</dbReference>
<feature type="domain" description="Carboxylesterase type B" evidence="4">
    <location>
        <begin position="28"/>
        <end position="355"/>
    </location>
</feature>
<dbReference type="Proteomes" id="UP000672032">
    <property type="component" value="Chromosome 4"/>
</dbReference>
<evidence type="ECO:0000313" key="6">
    <source>
        <dbReference type="Proteomes" id="UP000672032"/>
    </source>
</evidence>
<dbReference type="InterPro" id="IPR019819">
    <property type="entry name" value="Carboxylesterase_B_CS"/>
</dbReference>
<dbReference type="InterPro" id="IPR002018">
    <property type="entry name" value="CarbesteraseB"/>
</dbReference>
<dbReference type="Pfam" id="PF00135">
    <property type="entry name" value="COesterase"/>
    <property type="match status" value="2"/>
</dbReference>
<evidence type="ECO:0000256" key="3">
    <source>
        <dbReference type="SAM" id="SignalP"/>
    </source>
</evidence>
<gene>
    <name evidence="5" type="ORF">DSL72_006053</name>
</gene>
<keyword evidence="2" id="KW-0378">Hydrolase</keyword>
<reference evidence="5" key="1">
    <citation type="submission" date="2020-10" db="EMBL/GenBank/DDBJ databases">
        <title>Genome Sequence of Monilinia vaccinii-corymbosi Sheds Light on Mummy Berry Disease Infection of Blueberry and Mating Type.</title>
        <authorList>
            <person name="Yow A.G."/>
            <person name="Zhang Y."/>
            <person name="Bansal K."/>
            <person name="Eacker S.M."/>
            <person name="Sullivan S."/>
            <person name="Liachko I."/>
            <person name="Cubeta M.A."/>
            <person name="Rollins J.A."/>
            <person name="Ashrafi H."/>
        </authorList>
    </citation>
    <scope>NUCLEOTIDE SEQUENCE</scope>
    <source>
        <strain evidence="5">RL-1</strain>
    </source>
</reference>
<name>A0A8A3PHE6_9HELO</name>
<feature type="domain" description="Carboxylesterase type B" evidence="4">
    <location>
        <begin position="368"/>
        <end position="477"/>
    </location>
</feature>
<dbReference type="PROSITE" id="PS00941">
    <property type="entry name" value="CARBOXYLESTERASE_B_2"/>
    <property type="match status" value="1"/>
</dbReference>
<keyword evidence="6" id="KW-1185">Reference proteome</keyword>
<organism evidence="5 6">
    <name type="scientific">Monilinia vaccinii-corymbosi</name>
    <dbReference type="NCBI Taxonomy" id="61207"/>
    <lineage>
        <taxon>Eukaryota</taxon>
        <taxon>Fungi</taxon>
        <taxon>Dikarya</taxon>
        <taxon>Ascomycota</taxon>
        <taxon>Pezizomycotina</taxon>
        <taxon>Leotiomycetes</taxon>
        <taxon>Helotiales</taxon>
        <taxon>Sclerotiniaceae</taxon>
        <taxon>Monilinia</taxon>
    </lineage>
</organism>
<dbReference type="Gene3D" id="3.40.50.1820">
    <property type="entry name" value="alpha/beta hydrolase"/>
    <property type="match status" value="2"/>
</dbReference>
<protein>
    <recommendedName>
        <fullName evidence="4">Carboxylesterase type B domain-containing protein</fullName>
    </recommendedName>
</protein>
<dbReference type="GO" id="GO:0052689">
    <property type="term" value="F:carboxylic ester hydrolase activity"/>
    <property type="evidence" value="ECO:0007669"/>
    <property type="project" value="TreeGrafter"/>
</dbReference>
<dbReference type="InterPro" id="IPR029058">
    <property type="entry name" value="AB_hydrolase_fold"/>
</dbReference>
<evidence type="ECO:0000313" key="5">
    <source>
        <dbReference type="EMBL" id="QSZ34459.1"/>
    </source>
</evidence>
<keyword evidence="3" id="KW-0732">Signal</keyword>
<evidence type="ECO:0000259" key="4">
    <source>
        <dbReference type="Pfam" id="PF00135"/>
    </source>
</evidence>
<feature type="chain" id="PRO_5032613372" description="Carboxylesterase type B domain-containing protein" evidence="3">
    <location>
        <begin position="20"/>
        <end position="497"/>
    </location>
</feature>
<sequence>MLSSLAIFAYSSLILPTLSAPTSSQNGLVVQTSSGEIHGFINQTAPDVLQFLGVPYAKAPVGNLRFAAPQTATKASSAIQATAFPPSCMQVVTNRSSIYNHAVPEFAINGGQSEDCLYLSIWAPANPTSESLPVFVYIPGGGYVSGGENSLYKIPDQWVQKTQSHIMVVMNYRLNVFGYPNAKAITTDKNPGLLDQRKAVEWVYQNIASFNGDPERLTLWGQSAGAASVDNYAYAYPTDPIVKGLILDSGSSFLLRSTDSSQTNFTALAGMVGCKNLKPTAELKCMRKVSATAIANALSDYSNSGATPALSFVPVPDNVTAFANPEDRALKGLGTKLPAIIGSNTNEGAGFLPFSEAGPGAAALFSATQNIIACPVAQEVRTRGEAGLTTYRYQYAGNFTNISPVPWMGAFHSSELPLLFDTHFQYRGNSTPFEYEMADTMQALWLSFANNSAKAPSVGDLTWPEYEAGKDSMLLFAKGDVATQLASGEVIDGSCTL</sequence>